<evidence type="ECO:0000313" key="5">
    <source>
        <dbReference type="Proteomes" id="UP001321473"/>
    </source>
</evidence>
<dbReference type="Proteomes" id="UP001321473">
    <property type="component" value="Unassembled WGS sequence"/>
</dbReference>
<keyword evidence="5" id="KW-1185">Reference proteome</keyword>
<feature type="compositionally biased region" description="Polar residues" evidence="2">
    <location>
        <begin position="177"/>
        <end position="186"/>
    </location>
</feature>
<evidence type="ECO:0000256" key="1">
    <source>
        <dbReference type="SAM" id="Coils"/>
    </source>
</evidence>
<dbReference type="Gene3D" id="1.10.10.60">
    <property type="entry name" value="Homeodomain-like"/>
    <property type="match status" value="1"/>
</dbReference>
<protein>
    <recommendedName>
        <fullName evidence="3">Myb/SANT-like DNA-binding domain-containing protein</fullName>
    </recommendedName>
</protein>
<dbReference type="PANTHER" id="PTHR22666">
    <property type="entry name" value="MYB_SANT-LIKE DNA-BINDING DOMAIN-CONTAINING PROTEIN 1"/>
    <property type="match status" value="1"/>
</dbReference>
<dbReference type="Pfam" id="PF13837">
    <property type="entry name" value="Myb_DNA-bind_4"/>
    <property type="match status" value="1"/>
</dbReference>
<dbReference type="PANTHER" id="PTHR22666:SF3">
    <property type="entry name" value="MYB_SANT-LIKE DNA-BINDING DOMAIN-CONTAINING PROTEIN 1"/>
    <property type="match status" value="1"/>
</dbReference>
<sequence length="234" mass="26012">MEDSCTASSAQNRKPKAHWTDEETRILLKVWEDHIGDLRRAKRNLQVYVAMAECPRAQGVEKSIKEIKSKIENLRNRYRRKTTGQGAITWPYYKEIARFLGCLPVNDSSLMDETGDDENVSVEMLIDSMQQEPPSPADDESSTQAAVSELPSPPPYESCQPSALPSPSSPLPAAPSTDQITNSTTKQRSHRTPPPNTSTKQPPSNTTTKQPPNSEAKQACHTKEPLTRSCQHKS</sequence>
<feature type="compositionally biased region" description="Polar residues" evidence="2">
    <location>
        <begin position="197"/>
        <end position="216"/>
    </location>
</feature>
<dbReference type="EMBL" id="JARKHS020020141">
    <property type="protein sequence ID" value="KAK8771088.1"/>
    <property type="molecule type" value="Genomic_DNA"/>
</dbReference>
<gene>
    <name evidence="4" type="ORF">V5799_025667</name>
</gene>
<evidence type="ECO:0000259" key="3">
    <source>
        <dbReference type="Pfam" id="PF13837"/>
    </source>
</evidence>
<dbReference type="InterPro" id="IPR026095">
    <property type="entry name" value="Myb/SANT-like_DNA-bd_dom_prot"/>
</dbReference>
<dbReference type="InterPro" id="IPR044822">
    <property type="entry name" value="Myb_DNA-bind_4"/>
</dbReference>
<feature type="region of interest" description="Disordered" evidence="2">
    <location>
        <begin position="130"/>
        <end position="234"/>
    </location>
</feature>
<reference evidence="4 5" key="1">
    <citation type="journal article" date="2023" name="Arcadia Sci">
        <title>De novo assembly of a long-read Amblyomma americanum tick genome.</title>
        <authorList>
            <person name="Chou S."/>
            <person name="Poskanzer K.E."/>
            <person name="Rollins M."/>
            <person name="Thuy-Boun P.S."/>
        </authorList>
    </citation>
    <scope>NUCLEOTIDE SEQUENCE [LARGE SCALE GENOMIC DNA]</scope>
    <source>
        <strain evidence="4">F_SG_1</strain>
        <tissue evidence="4">Salivary glands</tissue>
    </source>
</reference>
<proteinExistence type="predicted"/>
<accession>A0AAQ4E8V5</accession>
<dbReference type="AlphaFoldDB" id="A0AAQ4E8V5"/>
<name>A0AAQ4E8V5_AMBAM</name>
<evidence type="ECO:0000256" key="2">
    <source>
        <dbReference type="SAM" id="MobiDB-lite"/>
    </source>
</evidence>
<dbReference type="GO" id="GO:0045893">
    <property type="term" value="P:positive regulation of DNA-templated transcription"/>
    <property type="evidence" value="ECO:0007669"/>
    <property type="project" value="TreeGrafter"/>
</dbReference>
<keyword evidence="1" id="KW-0175">Coiled coil</keyword>
<feature type="domain" description="Myb/SANT-like DNA-binding" evidence="3">
    <location>
        <begin position="17"/>
        <end position="98"/>
    </location>
</feature>
<feature type="coiled-coil region" evidence="1">
    <location>
        <begin position="57"/>
        <end position="84"/>
    </location>
</feature>
<comment type="caution">
    <text evidence="4">The sequence shown here is derived from an EMBL/GenBank/DDBJ whole genome shotgun (WGS) entry which is preliminary data.</text>
</comment>
<evidence type="ECO:0000313" key="4">
    <source>
        <dbReference type="EMBL" id="KAK8771088.1"/>
    </source>
</evidence>
<dbReference type="GO" id="GO:0016604">
    <property type="term" value="C:nuclear body"/>
    <property type="evidence" value="ECO:0007669"/>
    <property type="project" value="TreeGrafter"/>
</dbReference>
<organism evidence="4 5">
    <name type="scientific">Amblyomma americanum</name>
    <name type="common">Lone star tick</name>
    <dbReference type="NCBI Taxonomy" id="6943"/>
    <lineage>
        <taxon>Eukaryota</taxon>
        <taxon>Metazoa</taxon>
        <taxon>Ecdysozoa</taxon>
        <taxon>Arthropoda</taxon>
        <taxon>Chelicerata</taxon>
        <taxon>Arachnida</taxon>
        <taxon>Acari</taxon>
        <taxon>Parasitiformes</taxon>
        <taxon>Ixodida</taxon>
        <taxon>Ixodoidea</taxon>
        <taxon>Ixodidae</taxon>
        <taxon>Amblyomminae</taxon>
        <taxon>Amblyomma</taxon>
    </lineage>
</organism>